<dbReference type="Pfam" id="PF04681">
    <property type="entry name" value="Bys1"/>
    <property type="match status" value="1"/>
</dbReference>
<dbReference type="EMBL" id="JAZGSY010000214">
    <property type="protein sequence ID" value="KAL1838434.1"/>
    <property type="molecule type" value="Genomic_DNA"/>
</dbReference>
<organism evidence="2 3">
    <name type="scientific">Humicola insolens</name>
    <name type="common">Soft-rot fungus</name>
    <dbReference type="NCBI Taxonomy" id="85995"/>
    <lineage>
        <taxon>Eukaryota</taxon>
        <taxon>Fungi</taxon>
        <taxon>Dikarya</taxon>
        <taxon>Ascomycota</taxon>
        <taxon>Pezizomycotina</taxon>
        <taxon>Sordariomycetes</taxon>
        <taxon>Sordariomycetidae</taxon>
        <taxon>Sordariales</taxon>
        <taxon>Chaetomiaceae</taxon>
        <taxon>Mycothermus</taxon>
    </lineage>
</organism>
<dbReference type="InterPro" id="IPR006771">
    <property type="entry name" value="CetA-like"/>
</dbReference>
<dbReference type="PANTHER" id="PTHR36195">
    <property type="entry name" value="DOMAIN PROTEIN, PUTATIVE (AFU_ORTHOLOGUE AFUA_5G01990)-RELATED-RELATED"/>
    <property type="match status" value="1"/>
</dbReference>
<reference evidence="2 3" key="1">
    <citation type="journal article" date="2024" name="Commun. Biol.">
        <title>Comparative genomic analysis of thermophilic fungi reveals convergent evolutionary adaptations and gene losses.</title>
        <authorList>
            <person name="Steindorff A.S."/>
            <person name="Aguilar-Pontes M.V."/>
            <person name="Robinson A.J."/>
            <person name="Andreopoulos B."/>
            <person name="LaButti K."/>
            <person name="Kuo A."/>
            <person name="Mondo S."/>
            <person name="Riley R."/>
            <person name="Otillar R."/>
            <person name="Haridas S."/>
            <person name="Lipzen A."/>
            <person name="Grimwood J."/>
            <person name="Schmutz J."/>
            <person name="Clum A."/>
            <person name="Reid I.D."/>
            <person name="Moisan M.C."/>
            <person name="Butler G."/>
            <person name="Nguyen T.T.M."/>
            <person name="Dewar K."/>
            <person name="Conant G."/>
            <person name="Drula E."/>
            <person name="Henrissat B."/>
            <person name="Hansel C."/>
            <person name="Singer S."/>
            <person name="Hutchinson M.I."/>
            <person name="de Vries R.P."/>
            <person name="Natvig D.O."/>
            <person name="Powell A.J."/>
            <person name="Tsang A."/>
            <person name="Grigoriev I.V."/>
        </authorList>
    </citation>
    <scope>NUCLEOTIDE SEQUENCE [LARGE SCALE GENOMIC DNA]</scope>
    <source>
        <strain evidence="2 3">CBS 620.91</strain>
    </source>
</reference>
<protein>
    <submittedName>
        <fullName evidence="2">Uncharacterized protein</fullName>
    </submittedName>
</protein>
<feature type="signal peptide" evidence="1">
    <location>
        <begin position="1"/>
        <end position="20"/>
    </location>
</feature>
<evidence type="ECO:0000313" key="2">
    <source>
        <dbReference type="EMBL" id="KAL1838434.1"/>
    </source>
</evidence>
<evidence type="ECO:0000313" key="3">
    <source>
        <dbReference type="Proteomes" id="UP001583172"/>
    </source>
</evidence>
<dbReference type="PROSITE" id="PS51257">
    <property type="entry name" value="PROKAR_LIPOPROTEIN"/>
    <property type="match status" value="1"/>
</dbReference>
<dbReference type="PANTHER" id="PTHR36195:SF4">
    <property type="entry name" value="DOMAIN PROTEIN, PUTATIVE (AFU_ORTHOLOGUE AFUA_5G01990)-RELATED"/>
    <property type="match status" value="1"/>
</dbReference>
<sequence length="197" mass="21334">MRPLLLLLFSPLTSIITICACRTTTTTTTTLTAIATVTSPSPCSPTSPPLPLGTAHVRNHCSFPLHLWSVANDMSGPFPLASRTGHYAERFRTDPVSHGISLKIARGGRGALDNGEAHTVFGYNLDGGFRGRRWWGGWSVWYDLSDVHGDLFRGKKVALESKDGRCERIVWADGVAPRGNLTTVCDAGRDLVLTLCA</sequence>
<keyword evidence="3" id="KW-1185">Reference proteome</keyword>
<feature type="chain" id="PRO_5045877207" evidence="1">
    <location>
        <begin position="21"/>
        <end position="197"/>
    </location>
</feature>
<keyword evidence="1" id="KW-0732">Signal</keyword>
<gene>
    <name evidence="2" type="ORF">VTJ49DRAFT_2657</name>
</gene>
<proteinExistence type="predicted"/>
<accession>A0ABR3V9C3</accession>
<name>A0ABR3V9C3_HUMIN</name>
<dbReference type="Proteomes" id="UP001583172">
    <property type="component" value="Unassembled WGS sequence"/>
</dbReference>
<comment type="caution">
    <text evidence="2">The sequence shown here is derived from an EMBL/GenBank/DDBJ whole genome shotgun (WGS) entry which is preliminary data.</text>
</comment>
<evidence type="ECO:0000256" key="1">
    <source>
        <dbReference type="SAM" id="SignalP"/>
    </source>
</evidence>